<name>A0ABP0HD00_9DINO</name>
<feature type="coiled-coil region" evidence="1">
    <location>
        <begin position="66"/>
        <end position="93"/>
    </location>
</feature>
<evidence type="ECO:0000313" key="5">
    <source>
        <dbReference type="Proteomes" id="UP001642484"/>
    </source>
</evidence>
<keyword evidence="3" id="KW-0472">Membrane</keyword>
<feature type="region of interest" description="Disordered" evidence="2">
    <location>
        <begin position="245"/>
        <end position="287"/>
    </location>
</feature>
<reference evidence="4 5" key="1">
    <citation type="submission" date="2024-02" db="EMBL/GenBank/DDBJ databases">
        <authorList>
            <person name="Chen Y."/>
            <person name="Shah S."/>
            <person name="Dougan E. K."/>
            <person name="Thang M."/>
            <person name="Chan C."/>
        </authorList>
    </citation>
    <scope>NUCLEOTIDE SEQUENCE [LARGE SCALE GENOMIC DNA]</scope>
</reference>
<feature type="transmembrane region" description="Helical" evidence="3">
    <location>
        <begin position="20"/>
        <end position="37"/>
    </location>
</feature>
<organism evidence="4 5">
    <name type="scientific">Durusdinium trenchii</name>
    <dbReference type="NCBI Taxonomy" id="1381693"/>
    <lineage>
        <taxon>Eukaryota</taxon>
        <taxon>Sar</taxon>
        <taxon>Alveolata</taxon>
        <taxon>Dinophyceae</taxon>
        <taxon>Suessiales</taxon>
        <taxon>Symbiodiniaceae</taxon>
        <taxon>Durusdinium</taxon>
    </lineage>
</organism>
<protein>
    <submittedName>
        <fullName evidence="4">Uncharacterized protein</fullName>
    </submittedName>
</protein>
<keyword evidence="3" id="KW-1133">Transmembrane helix</keyword>
<keyword evidence="1" id="KW-0175">Coiled coil</keyword>
<evidence type="ECO:0000256" key="1">
    <source>
        <dbReference type="SAM" id="Coils"/>
    </source>
</evidence>
<evidence type="ECO:0000256" key="3">
    <source>
        <dbReference type="SAM" id="Phobius"/>
    </source>
</evidence>
<keyword evidence="5" id="KW-1185">Reference proteome</keyword>
<comment type="caution">
    <text evidence="4">The sequence shown here is derived from an EMBL/GenBank/DDBJ whole genome shotgun (WGS) entry which is preliminary data.</text>
</comment>
<proteinExistence type="predicted"/>
<keyword evidence="3" id="KW-0812">Transmembrane</keyword>
<accession>A0ABP0HD00</accession>
<sequence length="357" mass="39618">MSNQPGNGQLENATEWGFEWEVFTAVFLALIVLVFQLRGQVKGLQRQMPDAQSELQCKVGKLESAVSALTCEKLKMEKEVAELRAECQRAKAKLIQKDFVHIAVSDNSTNLFQNSVSRAVMAGAAAFEFMLQKTQLSRSDVSEAAKLQGSDVKAQTKVLDMDWCPTLEEVKMHDGMQMPNAQLCQESSDVVASGQSKWMELLKTQARPLAKPQLCLEDESNSSKCEVLALENGTVALEDVPTARNVGTHAKPGNRTCPKPSEGEGLEPEAKKQKKSFANRNPPKNPESLIKWRAMKLAFENAADTKLPAFEETSFYKFCQGQWKDCVYDEDMYKKSAIALRQQWMATKGLPGARSAS</sequence>
<dbReference type="Proteomes" id="UP001642484">
    <property type="component" value="Unassembled WGS sequence"/>
</dbReference>
<evidence type="ECO:0000313" key="4">
    <source>
        <dbReference type="EMBL" id="CAK8987922.1"/>
    </source>
</evidence>
<evidence type="ECO:0000256" key="2">
    <source>
        <dbReference type="SAM" id="MobiDB-lite"/>
    </source>
</evidence>
<gene>
    <name evidence="4" type="ORF">CCMP2556_LOCUS1057</name>
</gene>
<dbReference type="EMBL" id="CAXAMN010000336">
    <property type="protein sequence ID" value="CAK8987922.1"/>
    <property type="molecule type" value="Genomic_DNA"/>
</dbReference>